<accession>A0A6J5RMZ3</accession>
<reference evidence="1" key="1">
    <citation type="submission" date="2020-05" db="EMBL/GenBank/DDBJ databases">
        <authorList>
            <person name="Chiriac C."/>
            <person name="Salcher M."/>
            <person name="Ghai R."/>
            <person name="Kavagutti S V."/>
        </authorList>
    </citation>
    <scope>NUCLEOTIDE SEQUENCE</scope>
</reference>
<gene>
    <name evidence="1" type="ORF">UFOVP1281_24</name>
</gene>
<name>A0A6J5RMZ3_9CAUD</name>
<evidence type="ECO:0000313" key="1">
    <source>
        <dbReference type="EMBL" id="CAB4195061.1"/>
    </source>
</evidence>
<organism evidence="1">
    <name type="scientific">uncultured Caudovirales phage</name>
    <dbReference type="NCBI Taxonomy" id="2100421"/>
    <lineage>
        <taxon>Viruses</taxon>
        <taxon>Duplodnaviria</taxon>
        <taxon>Heunggongvirae</taxon>
        <taxon>Uroviricota</taxon>
        <taxon>Caudoviricetes</taxon>
        <taxon>Peduoviridae</taxon>
        <taxon>Maltschvirus</taxon>
        <taxon>Maltschvirus maltsch</taxon>
    </lineage>
</organism>
<dbReference type="EMBL" id="LR797227">
    <property type="protein sequence ID" value="CAB4195061.1"/>
    <property type="molecule type" value="Genomic_DNA"/>
</dbReference>
<protein>
    <submittedName>
        <fullName evidence="1">Uncharacterized protein</fullName>
    </submittedName>
</protein>
<proteinExistence type="predicted"/>
<sequence>MVEITYKCRKCAKMTKHLIRIVTDTLPPNVKVLECSKCGVMGIALIDEKDLD</sequence>